<sequence length="79" mass="8993">MHLPFESSIYQAVSERSISPETIHVYGTPPPYHIIDNCGGSALRTNFVVVWRIFYYCTPELVTQRKLASVSFNVQFALV</sequence>
<protein>
    <submittedName>
        <fullName evidence="2">Uncharacterized protein</fullName>
    </submittedName>
</protein>
<proteinExistence type="predicted"/>
<dbReference type="Proteomes" id="UP000036681">
    <property type="component" value="Unplaced"/>
</dbReference>
<reference evidence="2" key="1">
    <citation type="submission" date="2017-02" db="UniProtKB">
        <authorList>
            <consortium name="WormBaseParasite"/>
        </authorList>
    </citation>
    <scope>IDENTIFICATION</scope>
</reference>
<organism evidence="1 2">
    <name type="scientific">Ascaris lumbricoides</name>
    <name type="common">Giant roundworm</name>
    <dbReference type="NCBI Taxonomy" id="6252"/>
    <lineage>
        <taxon>Eukaryota</taxon>
        <taxon>Metazoa</taxon>
        <taxon>Ecdysozoa</taxon>
        <taxon>Nematoda</taxon>
        <taxon>Chromadorea</taxon>
        <taxon>Rhabditida</taxon>
        <taxon>Spirurina</taxon>
        <taxon>Ascaridomorpha</taxon>
        <taxon>Ascaridoidea</taxon>
        <taxon>Ascarididae</taxon>
        <taxon>Ascaris</taxon>
    </lineage>
</organism>
<dbReference type="WBParaSite" id="ALUE_0000309201-mRNA-1">
    <property type="protein sequence ID" value="ALUE_0000309201-mRNA-1"/>
    <property type="gene ID" value="ALUE_0000309201"/>
</dbReference>
<dbReference type="AlphaFoldDB" id="A0A0M3HN71"/>
<evidence type="ECO:0000313" key="1">
    <source>
        <dbReference type="Proteomes" id="UP000036681"/>
    </source>
</evidence>
<keyword evidence="1" id="KW-1185">Reference proteome</keyword>
<accession>A0A0M3HN71</accession>
<evidence type="ECO:0000313" key="2">
    <source>
        <dbReference type="WBParaSite" id="ALUE_0000309201-mRNA-1"/>
    </source>
</evidence>
<name>A0A0M3HN71_ASCLU</name>